<evidence type="ECO:0008006" key="4">
    <source>
        <dbReference type="Google" id="ProtNLM"/>
    </source>
</evidence>
<accession>A0ABR5SGM1</accession>
<feature type="transmembrane region" description="Helical" evidence="1">
    <location>
        <begin position="89"/>
        <end position="108"/>
    </location>
</feature>
<dbReference type="EMBL" id="LNQR01000036">
    <property type="protein sequence ID" value="KWT90128.1"/>
    <property type="molecule type" value="Genomic_DNA"/>
</dbReference>
<feature type="transmembrane region" description="Helical" evidence="1">
    <location>
        <begin position="280"/>
        <end position="299"/>
    </location>
</feature>
<protein>
    <recommendedName>
        <fullName evidence="4">Glycosyltransferase RgtA/B/C/D-like domain-containing protein</fullName>
    </recommendedName>
</protein>
<evidence type="ECO:0000313" key="2">
    <source>
        <dbReference type="EMBL" id="KWT90128.1"/>
    </source>
</evidence>
<evidence type="ECO:0000313" key="3">
    <source>
        <dbReference type="Proteomes" id="UP000060487"/>
    </source>
</evidence>
<name>A0ABR5SGM1_9BACT</name>
<feature type="transmembrane region" description="Helical" evidence="1">
    <location>
        <begin position="311"/>
        <end position="333"/>
    </location>
</feature>
<feature type="transmembrane region" description="Helical" evidence="1">
    <location>
        <begin position="153"/>
        <end position="171"/>
    </location>
</feature>
<keyword evidence="1" id="KW-0472">Membrane</keyword>
<feature type="transmembrane region" description="Helical" evidence="1">
    <location>
        <begin position="221"/>
        <end position="241"/>
    </location>
</feature>
<feature type="transmembrane region" description="Helical" evidence="1">
    <location>
        <begin position="120"/>
        <end position="146"/>
    </location>
</feature>
<keyword evidence="3" id="KW-1185">Reference proteome</keyword>
<organism evidence="2 3">
    <name type="scientific">Candidatus Magnetominusculus xianensis</name>
    <dbReference type="NCBI Taxonomy" id="1748249"/>
    <lineage>
        <taxon>Bacteria</taxon>
        <taxon>Pseudomonadati</taxon>
        <taxon>Nitrospirota</taxon>
        <taxon>Nitrospiria</taxon>
        <taxon>Nitrospirales</taxon>
        <taxon>Nitrospiraceae</taxon>
        <taxon>Candidatus Magnetominusculus</taxon>
    </lineage>
</organism>
<feature type="transmembrane region" description="Helical" evidence="1">
    <location>
        <begin position="369"/>
        <end position="388"/>
    </location>
</feature>
<feature type="transmembrane region" description="Helical" evidence="1">
    <location>
        <begin position="339"/>
        <end position="357"/>
    </location>
</feature>
<comment type="caution">
    <text evidence="2">The sequence shown here is derived from an EMBL/GenBank/DDBJ whole genome shotgun (WGS) entry which is preliminary data.</text>
</comment>
<gene>
    <name evidence="2" type="ORF">ASN18_1134</name>
</gene>
<feature type="transmembrane region" description="Helical" evidence="1">
    <location>
        <begin position="433"/>
        <end position="451"/>
    </location>
</feature>
<feature type="transmembrane region" description="Helical" evidence="1">
    <location>
        <begin position="394"/>
        <end position="412"/>
    </location>
</feature>
<feature type="transmembrane region" description="Helical" evidence="1">
    <location>
        <begin position="66"/>
        <end position="82"/>
    </location>
</feature>
<reference evidence="2 3" key="1">
    <citation type="submission" date="2015-11" db="EMBL/GenBank/DDBJ databases">
        <authorList>
            <person name="Lin W."/>
        </authorList>
    </citation>
    <scope>NUCLEOTIDE SEQUENCE [LARGE SCALE GENOMIC DNA]</scope>
    <source>
        <strain evidence="2 3">HCH-1</strain>
    </source>
</reference>
<evidence type="ECO:0000256" key="1">
    <source>
        <dbReference type="SAM" id="Phobius"/>
    </source>
</evidence>
<keyword evidence="1" id="KW-0812">Transmembrane</keyword>
<feature type="transmembrane region" description="Helical" evidence="1">
    <location>
        <begin position="183"/>
        <end position="212"/>
    </location>
</feature>
<proteinExistence type="predicted"/>
<sequence>MIFISKEATRLKLYYRYLYYLSILLCLLYLTNTSWLKWGDILVDTFTTNIYIPDKILKGAVLYKDIYTNVGLLQPYLLAFLFKFTGESFYTVVFLGIVITLSVSLMLYKLSRFFLDRGLSALVSINFLFIFAFNNTTLLGILNFIIPYNSNSTLYFVFILASTLSFIHYLYCDKLKYLSLWVVTLWAAFLCRADMAVTVWAAFFLIGICLFYKKGLHAREILYFLLPVILTVLSYGAYLFFNNAFAGFKSDVVDFIMASLKGESTFIKVLSGFDNPQRSILSILKSSALQIATLLVLISTAKAIRNCNNNLFLKLILYSIMAGLTVLLGQMLYKYNGYNQLKILFLIFIGGIISYFYKFIHAEIYKKDYLILLTLFLVSFTLTVRILLNYVPSSYGFYLLPMGLICYYIFFFKTFPSICEQLFNFKNIDYHSYYISVIILIVQTSLSFYSISHACYQIRTLRLDTNYGALYFFDNNRTMKITLLYQYLRVSTPPQSTLVVFPEGVSVNLLAQRDNPLRYYTFVPPELNMISEDKMIGLLKDEKIDYIVITNDSMQIFGYSNFQSYAKDLYKWIIANYTLDAVIASPQGNAAPPFILEKPPLPLNMPELPEQIEKTIQQRYKPTEFIALVFRRH</sequence>
<keyword evidence="1" id="KW-1133">Transmembrane helix</keyword>
<feature type="transmembrane region" description="Helical" evidence="1">
    <location>
        <begin position="13"/>
        <end position="30"/>
    </location>
</feature>
<dbReference type="Proteomes" id="UP000060487">
    <property type="component" value="Unassembled WGS sequence"/>
</dbReference>